<feature type="non-terminal residue" evidence="7">
    <location>
        <position position="1"/>
    </location>
</feature>
<evidence type="ECO:0000259" key="5">
    <source>
        <dbReference type="Pfam" id="PF01397"/>
    </source>
</evidence>
<keyword evidence="4" id="KW-0456">Lyase</keyword>
<evidence type="ECO:0000256" key="4">
    <source>
        <dbReference type="ARBA" id="ARBA00023239"/>
    </source>
</evidence>
<dbReference type="InterPro" id="IPR036965">
    <property type="entry name" value="Terpene_synth_N_sf"/>
</dbReference>
<dbReference type="InterPro" id="IPR050148">
    <property type="entry name" value="Terpene_synthase-like"/>
</dbReference>
<accession>A0A1Q3BAZ2</accession>
<dbReference type="FunFam" id="1.10.600.10:FF:000007">
    <property type="entry name" value="Isoprene synthase, chloroplastic"/>
    <property type="match status" value="1"/>
</dbReference>
<dbReference type="SFLD" id="SFLDS00005">
    <property type="entry name" value="Isoprenoid_Synthase_Type_I"/>
    <property type="match status" value="1"/>
</dbReference>
<evidence type="ECO:0000256" key="3">
    <source>
        <dbReference type="ARBA" id="ARBA00022842"/>
    </source>
</evidence>
<evidence type="ECO:0000256" key="1">
    <source>
        <dbReference type="ARBA" id="ARBA00001946"/>
    </source>
</evidence>
<evidence type="ECO:0000259" key="6">
    <source>
        <dbReference type="Pfam" id="PF03936"/>
    </source>
</evidence>
<dbReference type="SUPFAM" id="SSF48239">
    <property type="entry name" value="Terpenoid cyclases/Protein prenyltransferases"/>
    <property type="match status" value="1"/>
</dbReference>
<dbReference type="GO" id="GO:0010333">
    <property type="term" value="F:terpene synthase activity"/>
    <property type="evidence" value="ECO:0007669"/>
    <property type="project" value="InterPro"/>
</dbReference>
<reference evidence="8" key="1">
    <citation type="submission" date="2016-04" db="EMBL/GenBank/DDBJ databases">
        <title>Cephalotus genome sequencing.</title>
        <authorList>
            <person name="Fukushima K."/>
            <person name="Hasebe M."/>
            <person name="Fang X."/>
        </authorList>
    </citation>
    <scope>NUCLEOTIDE SEQUENCE [LARGE SCALE GENOMIC DNA]</scope>
    <source>
        <strain evidence="8">cv. St1</strain>
    </source>
</reference>
<feature type="domain" description="Terpene synthase N-terminal" evidence="5">
    <location>
        <begin position="33"/>
        <end position="201"/>
    </location>
</feature>
<keyword evidence="8" id="KW-1185">Reference proteome</keyword>
<dbReference type="InterPro" id="IPR005630">
    <property type="entry name" value="Terpene_synthase_metal-bd"/>
</dbReference>
<comment type="cofactor">
    <cofactor evidence="1">
        <name>Mg(2+)</name>
        <dbReference type="ChEBI" id="CHEBI:18420"/>
    </cofactor>
</comment>
<dbReference type="Gene3D" id="1.10.600.10">
    <property type="entry name" value="Farnesyl Diphosphate Synthase"/>
    <property type="match status" value="1"/>
</dbReference>
<feature type="non-terminal residue" evidence="7">
    <location>
        <position position="553"/>
    </location>
</feature>
<evidence type="ECO:0000256" key="2">
    <source>
        <dbReference type="ARBA" id="ARBA00022723"/>
    </source>
</evidence>
<evidence type="ECO:0000313" key="8">
    <source>
        <dbReference type="Proteomes" id="UP000187406"/>
    </source>
</evidence>
<dbReference type="SUPFAM" id="SSF48576">
    <property type="entry name" value="Terpenoid synthases"/>
    <property type="match status" value="1"/>
</dbReference>
<protein>
    <submittedName>
        <fullName evidence="7">Terpene_synth domain-containing protein/Terpene_synth_C domain-containing protein</fullName>
    </submittedName>
</protein>
<organism evidence="7 8">
    <name type="scientific">Cephalotus follicularis</name>
    <name type="common">Albany pitcher plant</name>
    <dbReference type="NCBI Taxonomy" id="3775"/>
    <lineage>
        <taxon>Eukaryota</taxon>
        <taxon>Viridiplantae</taxon>
        <taxon>Streptophyta</taxon>
        <taxon>Embryophyta</taxon>
        <taxon>Tracheophyta</taxon>
        <taxon>Spermatophyta</taxon>
        <taxon>Magnoliopsida</taxon>
        <taxon>eudicotyledons</taxon>
        <taxon>Gunneridae</taxon>
        <taxon>Pentapetalae</taxon>
        <taxon>rosids</taxon>
        <taxon>fabids</taxon>
        <taxon>Oxalidales</taxon>
        <taxon>Cephalotaceae</taxon>
        <taxon>Cephalotus</taxon>
    </lineage>
</organism>
<name>A0A1Q3BAZ2_CEPFO</name>
<dbReference type="CDD" id="cd00684">
    <property type="entry name" value="Terpene_cyclase_plant_C1"/>
    <property type="match status" value="1"/>
</dbReference>
<comment type="caution">
    <text evidence="7">The sequence shown here is derived from an EMBL/GenBank/DDBJ whole genome shotgun (WGS) entry which is preliminary data.</text>
</comment>
<dbReference type="OrthoDB" id="1936865at2759"/>
<dbReference type="PANTHER" id="PTHR31225">
    <property type="entry name" value="OS04G0344100 PROTEIN-RELATED"/>
    <property type="match status" value="1"/>
</dbReference>
<feature type="domain" description="Terpene synthase metal-binding" evidence="6">
    <location>
        <begin position="259"/>
        <end position="497"/>
    </location>
</feature>
<proteinExistence type="predicted"/>
<dbReference type="SFLD" id="SFLDG01019">
    <property type="entry name" value="Terpene_Cyclase_Like_1_C_Termi"/>
    <property type="match status" value="1"/>
</dbReference>
<dbReference type="EMBL" id="BDDD01000388">
    <property type="protein sequence ID" value="GAV65148.1"/>
    <property type="molecule type" value="Genomic_DNA"/>
</dbReference>
<dbReference type="InterPro" id="IPR008930">
    <property type="entry name" value="Terpenoid_cyclase/PrenylTrfase"/>
</dbReference>
<gene>
    <name evidence="7" type="ORF">CFOL_v3_08663</name>
</gene>
<dbReference type="FunCoup" id="A0A1Q3BAZ2">
    <property type="interactions" value="184"/>
</dbReference>
<dbReference type="Pfam" id="PF03936">
    <property type="entry name" value="Terpene_synth_C"/>
    <property type="match status" value="1"/>
</dbReference>
<dbReference type="InParanoid" id="A0A1Q3BAZ2"/>
<sequence>KCSPIIRPIQCMTSTKNNKQTIVRRSANYQPTIWTDDYVQSLRNPYKGEAYDILANELKEKVKIMLEEVVDPLEQLELVDTLQRTGLLYHFKDEVKKVLKSIYNDNHQQKFYATSIEFRLLIQHGYNVPQDVFNSFKDENGNIKGDHHDIMGMLFLYEASFLLVEFEDTMEDARAFATKHLEEYVKQNKDTYISILVSHALELPLHWRMPRAEVKWFIDIYETRNDMKPTLLELAKVDFNMVQATHQEDLRYASPWWRNTGLAEKLSFARDRLMESFLWSVGVISEPQFGYCRRVITKVIALATTIDDIYDVYGTLDELELFTNAAERWDINATEKLPDYMKICFLALYNSMNEIGFDALKGQGVFIVLHLKKAWTDLCKAYLLEAKWYYNKYTPTLQEYIDNSWISIAASVILVHAYSFVPNTITMGALQCLEKCPKNFQWPAMLLQLADDLGTSTIELDRGDVPKSIQCYMHESGVCEEDAREHIRYLIGETWKKMNAECVANSHFSDVFVEMAKNIGRMGFIYLHGDGHGAQASDLTKPFVVSLFTHPIP</sequence>
<dbReference type="AlphaFoldDB" id="A0A1Q3BAZ2"/>
<keyword evidence="3" id="KW-0460">Magnesium</keyword>
<dbReference type="GO" id="GO:0000287">
    <property type="term" value="F:magnesium ion binding"/>
    <property type="evidence" value="ECO:0007669"/>
    <property type="project" value="InterPro"/>
</dbReference>
<dbReference type="PANTHER" id="PTHR31225:SF9">
    <property type="entry name" value="TERPENE SYNTHASE 10"/>
    <property type="match status" value="1"/>
</dbReference>
<dbReference type="Proteomes" id="UP000187406">
    <property type="component" value="Unassembled WGS sequence"/>
</dbReference>
<dbReference type="InterPro" id="IPR008949">
    <property type="entry name" value="Isoprenoid_synthase_dom_sf"/>
</dbReference>
<dbReference type="FunFam" id="1.50.10.130:FF:000001">
    <property type="entry name" value="Isoprene synthase, chloroplastic"/>
    <property type="match status" value="1"/>
</dbReference>
<dbReference type="Pfam" id="PF01397">
    <property type="entry name" value="Terpene_synth"/>
    <property type="match status" value="1"/>
</dbReference>
<dbReference type="InterPro" id="IPR034741">
    <property type="entry name" value="Terpene_cyclase-like_1_C"/>
</dbReference>
<dbReference type="GO" id="GO:0016102">
    <property type="term" value="P:diterpenoid biosynthetic process"/>
    <property type="evidence" value="ECO:0007669"/>
    <property type="project" value="InterPro"/>
</dbReference>
<dbReference type="InterPro" id="IPR001906">
    <property type="entry name" value="Terpene_synth_N"/>
</dbReference>
<keyword evidence="2" id="KW-0479">Metal-binding</keyword>
<dbReference type="STRING" id="3775.A0A1Q3BAZ2"/>
<evidence type="ECO:0000313" key="7">
    <source>
        <dbReference type="EMBL" id="GAV65148.1"/>
    </source>
</evidence>
<dbReference type="InterPro" id="IPR044814">
    <property type="entry name" value="Terpene_cyclase_plant_C1"/>
</dbReference>
<dbReference type="Gene3D" id="1.50.10.130">
    <property type="entry name" value="Terpene synthase, N-terminal domain"/>
    <property type="match status" value="1"/>
</dbReference>